<name>A0A9P1BQA2_9DINO</name>
<evidence type="ECO:0000259" key="2">
    <source>
        <dbReference type="PROSITE" id="PS51934"/>
    </source>
</evidence>
<dbReference type="AlphaFoldDB" id="A0A9P1BQA2"/>
<sequence>MASPSTRGLGCLGWALHLLVFLSLWVADPGAWLGGSAPTTTDTAAGSAVRRHAVMSPPPELKPPVQDPQEKAKRAEWLECLIQHELNAESDKKHAEVWVLRRPHIIFFRRLLMLRGFHAHSSTSQLKCRERTVDAEMTCVDCVRLLHGGFYGHMGVAVPAHPQQDKVMGCLQLYKVLNVTADPNDDQQLVARLKALLTPEVKTPHWQPAEISYDHHAIFVQWDVAPEAYIIHHPIGRRSNPLRGKIRHEVRNVFEYTLVQRPSTPEDVLQRAMSRVGDDGYNLVWNNCEHFAEWCVTGRHRRDRLDDLGLEMASSLLNSSEFKLFSKNKKHPVI</sequence>
<protein>
    <recommendedName>
        <fullName evidence="2">LRAT domain-containing protein</fullName>
    </recommendedName>
</protein>
<evidence type="ECO:0000313" key="4">
    <source>
        <dbReference type="EMBL" id="CAL4764532.1"/>
    </source>
</evidence>
<evidence type="ECO:0000256" key="1">
    <source>
        <dbReference type="SAM" id="SignalP"/>
    </source>
</evidence>
<dbReference type="Gene3D" id="3.90.1720.10">
    <property type="entry name" value="endopeptidase domain like (from Nostoc punctiforme)"/>
    <property type="match status" value="1"/>
</dbReference>
<dbReference type="PROSITE" id="PS51934">
    <property type="entry name" value="LRAT"/>
    <property type="match status" value="1"/>
</dbReference>
<keyword evidence="1" id="KW-0732">Signal</keyword>
<dbReference type="OrthoDB" id="421931at2759"/>
<dbReference type="EMBL" id="CAMXCT010000327">
    <property type="protein sequence ID" value="CAI3977220.1"/>
    <property type="molecule type" value="Genomic_DNA"/>
</dbReference>
<gene>
    <name evidence="3" type="ORF">C1SCF055_LOCUS5375</name>
</gene>
<dbReference type="Proteomes" id="UP001152797">
    <property type="component" value="Unassembled WGS sequence"/>
</dbReference>
<keyword evidence="5" id="KW-1185">Reference proteome</keyword>
<evidence type="ECO:0000313" key="5">
    <source>
        <dbReference type="Proteomes" id="UP001152797"/>
    </source>
</evidence>
<dbReference type="InterPro" id="IPR007053">
    <property type="entry name" value="LRAT_dom"/>
</dbReference>
<dbReference type="EMBL" id="CAMXCT030000327">
    <property type="protein sequence ID" value="CAL4764532.1"/>
    <property type="molecule type" value="Genomic_DNA"/>
</dbReference>
<reference evidence="3" key="1">
    <citation type="submission" date="2022-10" db="EMBL/GenBank/DDBJ databases">
        <authorList>
            <person name="Chen Y."/>
            <person name="Dougan E. K."/>
            <person name="Chan C."/>
            <person name="Rhodes N."/>
            <person name="Thang M."/>
        </authorList>
    </citation>
    <scope>NUCLEOTIDE SEQUENCE</scope>
</reference>
<feature type="signal peptide" evidence="1">
    <location>
        <begin position="1"/>
        <end position="27"/>
    </location>
</feature>
<comment type="caution">
    <text evidence="3">The sequence shown here is derived from an EMBL/GenBank/DDBJ whole genome shotgun (WGS) entry which is preliminary data.</text>
</comment>
<evidence type="ECO:0000313" key="3">
    <source>
        <dbReference type="EMBL" id="CAI3977220.1"/>
    </source>
</evidence>
<reference evidence="4 5" key="2">
    <citation type="submission" date="2024-05" db="EMBL/GenBank/DDBJ databases">
        <authorList>
            <person name="Chen Y."/>
            <person name="Shah S."/>
            <person name="Dougan E. K."/>
            <person name="Thang M."/>
            <person name="Chan C."/>
        </authorList>
    </citation>
    <scope>NUCLEOTIDE SEQUENCE [LARGE SCALE GENOMIC DNA]</scope>
</reference>
<accession>A0A9P1BQA2</accession>
<proteinExistence type="predicted"/>
<feature type="chain" id="PRO_5043269677" description="LRAT domain-containing protein" evidence="1">
    <location>
        <begin position="28"/>
        <end position="334"/>
    </location>
</feature>
<dbReference type="EMBL" id="CAMXCT020000327">
    <property type="protein sequence ID" value="CAL1130595.1"/>
    <property type="molecule type" value="Genomic_DNA"/>
</dbReference>
<feature type="domain" description="LRAT" evidence="2">
    <location>
        <begin position="205"/>
        <end position="304"/>
    </location>
</feature>
<dbReference type="Pfam" id="PF04970">
    <property type="entry name" value="LRAT"/>
    <property type="match status" value="1"/>
</dbReference>
<organism evidence="3">
    <name type="scientific">Cladocopium goreaui</name>
    <dbReference type="NCBI Taxonomy" id="2562237"/>
    <lineage>
        <taxon>Eukaryota</taxon>
        <taxon>Sar</taxon>
        <taxon>Alveolata</taxon>
        <taxon>Dinophyceae</taxon>
        <taxon>Suessiales</taxon>
        <taxon>Symbiodiniaceae</taxon>
        <taxon>Cladocopium</taxon>
    </lineage>
</organism>